<dbReference type="SUPFAM" id="SSF52172">
    <property type="entry name" value="CheY-like"/>
    <property type="match status" value="1"/>
</dbReference>
<dbReference type="Proteomes" id="UP000191931">
    <property type="component" value="Unassembled WGS sequence"/>
</dbReference>
<proteinExistence type="predicted"/>
<evidence type="ECO:0000256" key="3">
    <source>
        <dbReference type="SAM" id="MobiDB-lite"/>
    </source>
</evidence>
<dbReference type="SMART" id="SM00448">
    <property type="entry name" value="REC"/>
    <property type="match status" value="1"/>
</dbReference>
<evidence type="ECO:0000313" key="5">
    <source>
        <dbReference type="EMBL" id="SLM31979.1"/>
    </source>
</evidence>
<dbReference type="Gene3D" id="3.40.50.2300">
    <property type="match status" value="1"/>
</dbReference>
<gene>
    <name evidence="5" type="ORF">MTBBW1_520006</name>
</gene>
<name>A0A1W1HHM4_9BACT</name>
<evidence type="ECO:0000259" key="4">
    <source>
        <dbReference type="PROSITE" id="PS50110"/>
    </source>
</evidence>
<evidence type="ECO:0000256" key="1">
    <source>
        <dbReference type="ARBA" id="ARBA00022553"/>
    </source>
</evidence>
<reference evidence="5 6" key="1">
    <citation type="submission" date="2017-03" db="EMBL/GenBank/DDBJ databases">
        <authorList>
            <person name="Afonso C.L."/>
            <person name="Miller P.J."/>
            <person name="Scott M.A."/>
            <person name="Spackman E."/>
            <person name="Goraichik I."/>
            <person name="Dimitrov K.M."/>
            <person name="Suarez D.L."/>
            <person name="Swayne D.E."/>
        </authorList>
    </citation>
    <scope>NUCLEOTIDE SEQUENCE [LARGE SCALE GENOMIC DNA]</scope>
    <source>
        <strain evidence="5">PRJEB14757</strain>
    </source>
</reference>
<dbReference type="InterPro" id="IPR050595">
    <property type="entry name" value="Bact_response_regulator"/>
</dbReference>
<dbReference type="EMBL" id="FWEV01000295">
    <property type="protein sequence ID" value="SLM31979.1"/>
    <property type="molecule type" value="Genomic_DNA"/>
</dbReference>
<feature type="compositionally biased region" description="Polar residues" evidence="3">
    <location>
        <begin position="220"/>
        <end position="230"/>
    </location>
</feature>
<dbReference type="CDD" id="cd19920">
    <property type="entry name" value="REC_PA4781-like"/>
    <property type="match status" value="1"/>
</dbReference>
<evidence type="ECO:0000256" key="2">
    <source>
        <dbReference type="PROSITE-ProRule" id="PRU00169"/>
    </source>
</evidence>
<dbReference type="PROSITE" id="PS50110">
    <property type="entry name" value="RESPONSE_REGULATORY"/>
    <property type="match status" value="1"/>
</dbReference>
<dbReference type="AlphaFoldDB" id="A0A1W1HHM4"/>
<keyword evidence="6" id="KW-1185">Reference proteome</keyword>
<accession>A0A1W1HHM4</accession>
<dbReference type="RefSeq" id="WP_245809294.1">
    <property type="nucleotide sequence ID" value="NZ_LT828542.1"/>
</dbReference>
<keyword evidence="1 2" id="KW-0597">Phosphoprotein</keyword>
<sequence length="230" mass="25939">MNKEKEQKKPTIMIVEDVPANLHILIELLKNDYRVIPVKDGETALKKLSGIALPDLVLLDIVMPGMDGYEVCRNLKNNPATKEIPVIFITAVSEAMDDAKAFEIGAVDYITKPFNPLTVKARVRTHVNLSQTVKALQEALKKIKTLNGLLPICSSCKKIRDDKGYWNLLEAYIEKRSDASFTHSLCPNCIEQLYGDEDWYKKKKVNRHGRGLATPDHENNVSISTVNRHD</sequence>
<dbReference type="InterPro" id="IPR011006">
    <property type="entry name" value="CheY-like_superfamily"/>
</dbReference>
<dbReference type="Pfam" id="PF00072">
    <property type="entry name" value="Response_reg"/>
    <property type="match status" value="1"/>
</dbReference>
<dbReference type="GO" id="GO:0000160">
    <property type="term" value="P:phosphorelay signal transduction system"/>
    <property type="evidence" value="ECO:0007669"/>
    <property type="project" value="InterPro"/>
</dbReference>
<dbReference type="STRING" id="1246637.MTBBW1_520006"/>
<dbReference type="PANTHER" id="PTHR44591">
    <property type="entry name" value="STRESS RESPONSE REGULATOR PROTEIN 1"/>
    <property type="match status" value="1"/>
</dbReference>
<dbReference type="PANTHER" id="PTHR44591:SF3">
    <property type="entry name" value="RESPONSE REGULATORY DOMAIN-CONTAINING PROTEIN"/>
    <property type="match status" value="1"/>
</dbReference>
<organism evidence="5 6">
    <name type="scientific">Desulfamplus magnetovallimortis</name>
    <dbReference type="NCBI Taxonomy" id="1246637"/>
    <lineage>
        <taxon>Bacteria</taxon>
        <taxon>Pseudomonadati</taxon>
        <taxon>Thermodesulfobacteriota</taxon>
        <taxon>Desulfobacteria</taxon>
        <taxon>Desulfobacterales</taxon>
        <taxon>Desulfobacteraceae</taxon>
        <taxon>Desulfamplus</taxon>
    </lineage>
</organism>
<feature type="region of interest" description="Disordered" evidence="3">
    <location>
        <begin position="209"/>
        <end position="230"/>
    </location>
</feature>
<protein>
    <submittedName>
        <fullName evidence="5">Response regulator receiver protein</fullName>
    </submittedName>
</protein>
<feature type="modified residue" description="4-aspartylphosphate" evidence="2">
    <location>
        <position position="60"/>
    </location>
</feature>
<evidence type="ECO:0000313" key="6">
    <source>
        <dbReference type="Proteomes" id="UP000191931"/>
    </source>
</evidence>
<dbReference type="InterPro" id="IPR001789">
    <property type="entry name" value="Sig_transdc_resp-reg_receiver"/>
</dbReference>
<feature type="domain" description="Response regulatory" evidence="4">
    <location>
        <begin position="11"/>
        <end position="127"/>
    </location>
</feature>